<protein>
    <recommendedName>
        <fullName evidence="1">TIR domain-containing protein</fullName>
    </recommendedName>
</protein>
<dbReference type="InterPro" id="IPR000157">
    <property type="entry name" value="TIR_dom"/>
</dbReference>
<dbReference type="Pfam" id="PF13676">
    <property type="entry name" value="TIR_2"/>
    <property type="match status" value="1"/>
</dbReference>
<sequence>MTIYTSKYLRNLSQTKTFSTKQQIINESKKVHTGFDIFLSHSFLDKEDVEGLYIELTNFGYSVYVDWIIDPELDRKNVTKATATLIRNRMKFSKSLLLAVSENAQMSKWMPWELGYVDANTNKCAVIPVSQSVNAPSFFKGFEYLSLYPFIKKVPTKGLGEKLFVIEEAKKYVFFDNWLKFGENPKIQIINIY</sequence>
<dbReference type="EMBL" id="VSSQ01000417">
    <property type="protein sequence ID" value="MPL94168.1"/>
    <property type="molecule type" value="Genomic_DNA"/>
</dbReference>
<evidence type="ECO:0000313" key="2">
    <source>
        <dbReference type="EMBL" id="MPL94168.1"/>
    </source>
</evidence>
<reference evidence="2" key="1">
    <citation type="submission" date="2019-08" db="EMBL/GenBank/DDBJ databases">
        <authorList>
            <person name="Kucharzyk K."/>
            <person name="Murdoch R.W."/>
            <person name="Higgins S."/>
            <person name="Loffler F."/>
        </authorList>
    </citation>
    <scope>NUCLEOTIDE SEQUENCE</scope>
</reference>
<feature type="domain" description="TIR" evidence="1">
    <location>
        <begin position="37"/>
        <end position="148"/>
    </location>
</feature>
<comment type="caution">
    <text evidence="2">The sequence shown here is derived from an EMBL/GenBank/DDBJ whole genome shotgun (WGS) entry which is preliminary data.</text>
</comment>
<organism evidence="2">
    <name type="scientific">bioreactor metagenome</name>
    <dbReference type="NCBI Taxonomy" id="1076179"/>
    <lineage>
        <taxon>unclassified sequences</taxon>
        <taxon>metagenomes</taxon>
        <taxon>ecological metagenomes</taxon>
    </lineage>
</organism>
<dbReference type="GO" id="GO:0007165">
    <property type="term" value="P:signal transduction"/>
    <property type="evidence" value="ECO:0007669"/>
    <property type="project" value="InterPro"/>
</dbReference>
<proteinExistence type="predicted"/>
<accession>A0A644VS18</accession>
<dbReference type="AlphaFoldDB" id="A0A644VS18"/>
<evidence type="ECO:0000259" key="1">
    <source>
        <dbReference type="Pfam" id="PF13676"/>
    </source>
</evidence>
<dbReference type="InterPro" id="IPR035897">
    <property type="entry name" value="Toll_tir_struct_dom_sf"/>
</dbReference>
<dbReference type="Gene3D" id="3.40.50.10140">
    <property type="entry name" value="Toll/interleukin-1 receptor homology (TIR) domain"/>
    <property type="match status" value="1"/>
</dbReference>
<gene>
    <name evidence="2" type="ORF">SDC9_40316</name>
</gene>
<dbReference type="SUPFAM" id="SSF52200">
    <property type="entry name" value="Toll/Interleukin receptor TIR domain"/>
    <property type="match status" value="1"/>
</dbReference>
<name>A0A644VS18_9ZZZZ</name>